<protein>
    <submittedName>
        <fullName evidence="1">Uncharacterized protein</fullName>
    </submittedName>
</protein>
<dbReference type="AlphaFoldDB" id="A0A3M6U9M1"/>
<keyword evidence="2" id="KW-1185">Reference proteome</keyword>
<reference evidence="1 2" key="1">
    <citation type="journal article" date="2018" name="Sci. Rep.">
        <title>Comparative analysis of the Pocillopora damicornis genome highlights role of immune system in coral evolution.</title>
        <authorList>
            <person name="Cunning R."/>
            <person name="Bay R.A."/>
            <person name="Gillette P."/>
            <person name="Baker A.C."/>
            <person name="Traylor-Knowles N."/>
        </authorList>
    </citation>
    <scope>NUCLEOTIDE SEQUENCE [LARGE SCALE GENOMIC DNA]</scope>
    <source>
        <strain evidence="1">RSMAS</strain>
        <tissue evidence="1">Whole animal</tissue>
    </source>
</reference>
<name>A0A3M6U9M1_POCDA</name>
<accession>A0A3M6U9M1</accession>
<dbReference type="Proteomes" id="UP000275408">
    <property type="component" value="Unassembled WGS sequence"/>
</dbReference>
<gene>
    <name evidence="1" type="ORF">pdam_00010417</name>
</gene>
<evidence type="ECO:0000313" key="1">
    <source>
        <dbReference type="EMBL" id="RMX50385.1"/>
    </source>
</evidence>
<evidence type="ECO:0000313" key="2">
    <source>
        <dbReference type="Proteomes" id="UP000275408"/>
    </source>
</evidence>
<proteinExistence type="predicted"/>
<feature type="non-terminal residue" evidence="1">
    <location>
        <position position="83"/>
    </location>
</feature>
<sequence>MPQPKTERLLIAFLHRYAVIQILSPSHIAYRPTGIRSRAAVTTGLLQSCDPSKQVTLKRRVYRQWAETQGVERSGVSKAVGLR</sequence>
<comment type="caution">
    <text evidence="1">The sequence shown here is derived from an EMBL/GenBank/DDBJ whole genome shotgun (WGS) entry which is preliminary data.</text>
</comment>
<dbReference type="EMBL" id="RCHS01001970">
    <property type="protein sequence ID" value="RMX50385.1"/>
    <property type="molecule type" value="Genomic_DNA"/>
</dbReference>
<organism evidence="1 2">
    <name type="scientific">Pocillopora damicornis</name>
    <name type="common">Cauliflower coral</name>
    <name type="synonym">Millepora damicornis</name>
    <dbReference type="NCBI Taxonomy" id="46731"/>
    <lineage>
        <taxon>Eukaryota</taxon>
        <taxon>Metazoa</taxon>
        <taxon>Cnidaria</taxon>
        <taxon>Anthozoa</taxon>
        <taxon>Hexacorallia</taxon>
        <taxon>Scleractinia</taxon>
        <taxon>Astrocoeniina</taxon>
        <taxon>Pocilloporidae</taxon>
        <taxon>Pocillopora</taxon>
    </lineage>
</organism>